<accession>A0ABR2Z753</accession>
<evidence type="ECO:0000313" key="3">
    <source>
        <dbReference type="Proteomes" id="UP001437256"/>
    </source>
</evidence>
<feature type="compositionally biased region" description="Basic residues" evidence="1">
    <location>
        <begin position="90"/>
        <end position="99"/>
    </location>
</feature>
<evidence type="ECO:0000313" key="2">
    <source>
        <dbReference type="EMBL" id="KAL0057079.1"/>
    </source>
</evidence>
<comment type="caution">
    <text evidence="2">The sequence shown here is derived from an EMBL/GenBank/DDBJ whole genome shotgun (WGS) entry which is preliminary data.</text>
</comment>
<name>A0ABR2Z753_9AGAR</name>
<evidence type="ECO:0000256" key="1">
    <source>
        <dbReference type="SAM" id="MobiDB-lite"/>
    </source>
</evidence>
<gene>
    <name evidence="2" type="ORF">AAF712_016298</name>
</gene>
<feature type="region of interest" description="Disordered" evidence="1">
    <location>
        <begin position="26"/>
        <end position="100"/>
    </location>
</feature>
<sequence length="297" mass="33664">MAPAFSRFAHPCTYLKCNCTDFKGSDDDDECHRCAHTPARHPEPSSSKATVKSRPKFKIRDLVAKKMKVSPDSKHADKEANDGLVPSTQKKPKRRSGHFKAKDERRIMGIIFNPWGTVADESGVVEIIRPVAISPGASLPMYDSIGLAYTDKNGVNLDLSMDHSELAQFLRTHIPAFGYLMDSVRSDEDEEKEELPNWAACNYFRDNLTFGVEPFPDAQALYAKCSSSTKQWSEQYIYIVSIDAIGAWEMFPFSGVKSEDVFRRRYNQLIAHERRREDFLNTRDKDEDNGSQASSHQ</sequence>
<organism evidence="2 3">
    <name type="scientific">Marasmius tenuissimus</name>
    <dbReference type="NCBI Taxonomy" id="585030"/>
    <lineage>
        <taxon>Eukaryota</taxon>
        <taxon>Fungi</taxon>
        <taxon>Dikarya</taxon>
        <taxon>Basidiomycota</taxon>
        <taxon>Agaricomycotina</taxon>
        <taxon>Agaricomycetes</taxon>
        <taxon>Agaricomycetidae</taxon>
        <taxon>Agaricales</taxon>
        <taxon>Marasmiineae</taxon>
        <taxon>Marasmiaceae</taxon>
        <taxon>Marasmius</taxon>
    </lineage>
</organism>
<keyword evidence="3" id="KW-1185">Reference proteome</keyword>
<feature type="compositionally biased region" description="Basic and acidic residues" evidence="1">
    <location>
        <begin position="58"/>
        <end position="81"/>
    </location>
</feature>
<dbReference type="EMBL" id="JBBXMP010000712">
    <property type="protein sequence ID" value="KAL0057079.1"/>
    <property type="molecule type" value="Genomic_DNA"/>
</dbReference>
<protein>
    <submittedName>
        <fullName evidence="2">Uncharacterized protein</fullName>
    </submittedName>
</protein>
<proteinExistence type="predicted"/>
<reference evidence="2 3" key="1">
    <citation type="submission" date="2024-05" db="EMBL/GenBank/DDBJ databases">
        <title>A draft genome resource for the thread blight pathogen Marasmius tenuissimus strain MS-2.</title>
        <authorList>
            <person name="Yulfo-Soto G.E."/>
            <person name="Baruah I.K."/>
            <person name="Amoako-Attah I."/>
            <person name="Bukari Y."/>
            <person name="Meinhardt L.W."/>
            <person name="Bailey B.A."/>
            <person name="Cohen S.P."/>
        </authorList>
    </citation>
    <scope>NUCLEOTIDE SEQUENCE [LARGE SCALE GENOMIC DNA]</scope>
    <source>
        <strain evidence="2 3">MS-2</strain>
    </source>
</reference>
<dbReference type="Proteomes" id="UP001437256">
    <property type="component" value="Unassembled WGS sequence"/>
</dbReference>